<dbReference type="PROSITE" id="PS50931">
    <property type="entry name" value="HTH_LYSR"/>
    <property type="match status" value="1"/>
</dbReference>
<dbReference type="CDD" id="cd08413">
    <property type="entry name" value="PBP2_CysB_like"/>
    <property type="match status" value="1"/>
</dbReference>
<dbReference type="InterPro" id="IPR005119">
    <property type="entry name" value="LysR_subst-bd"/>
</dbReference>
<dbReference type="Pfam" id="PF00126">
    <property type="entry name" value="HTH_1"/>
    <property type="match status" value="1"/>
</dbReference>
<dbReference type="InterPro" id="IPR036388">
    <property type="entry name" value="WH-like_DNA-bd_sf"/>
</dbReference>
<keyword evidence="3" id="KW-0238">DNA-binding</keyword>
<accession>A0ABT9S4T1</accession>
<evidence type="ECO:0000256" key="1">
    <source>
        <dbReference type="ARBA" id="ARBA00009437"/>
    </source>
</evidence>
<keyword evidence="4" id="KW-0804">Transcription</keyword>
<evidence type="ECO:0000256" key="3">
    <source>
        <dbReference type="ARBA" id="ARBA00023125"/>
    </source>
</evidence>
<reference evidence="6 7" key="1">
    <citation type="submission" date="2023-07" db="EMBL/GenBank/DDBJ databases">
        <title>Sorghum-associated microbial communities from plants grown in Nebraska, USA.</title>
        <authorList>
            <person name="Schachtman D."/>
        </authorList>
    </citation>
    <scope>NUCLEOTIDE SEQUENCE [LARGE SCALE GENOMIC DNA]</scope>
    <source>
        <strain evidence="6 7">DS1607</strain>
    </source>
</reference>
<evidence type="ECO:0000256" key="2">
    <source>
        <dbReference type="ARBA" id="ARBA00023015"/>
    </source>
</evidence>
<sequence length="337" mass="36676">MNFQQLRSVREAVRSGFNLTEAALALHTSQPGVSRQIRELEEELGIELFARAGKRLTGLTQPGQHMLPIIERMLMESSNLRQAGQEYLAQQNGLLSVAATHSQARYAMPVAVQDFRGSFPHVRLSLHQGSPKQIAQMLIDGEADVGIATEALGDYPQLIALPCYRWTHSIVVPPGHPLLDAPLTLASLNRFPLITYDNGFTGRTRIDEAFASQGLTPGIVLTAMDADVIKTYVQLGMGVGIVAGIAYETERDTELRALEAGHLFGINLTKLAVLRGSYLRSYVYAFIEAFAPTLTRAVVDQALRNEGTSVASADTDTELQSQDLRNATRHAAALPAA</sequence>
<evidence type="ECO:0000313" key="6">
    <source>
        <dbReference type="EMBL" id="MDP9899367.1"/>
    </source>
</evidence>
<proteinExistence type="inferred from homology"/>
<organism evidence="6 7">
    <name type="scientific">Variovorax ginsengisoli</name>
    <dbReference type="NCBI Taxonomy" id="363844"/>
    <lineage>
        <taxon>Bacteria</taxon>
        <taxon>Pseudomonadati</taxon>
        <taxon>Pseudomonadota</taxon>
        <taxon>Betaproteobacteria</taxon>
        <taxon>Burkholderiales</taxon>
        <taxon>Comamonadaceae</taxon>
        <taxon>Variovorax</taxon>
    </lineage>
</organism>
<dbReference type="Gene3D" id="3.40.190.10">
    <property type="entry name" value="Periplasmic binding protein-like II"/>
    <property type="match status" value="2"/>
</dbReference>
<gene>
    <name evidence="6" type="ORF">J2W36_001612</name>
</gene>
<dbReference type="Gene3D" id="1.10.10.10">
    <property type="entry name" value="Winged helix-like DNA-binding domain superfamily/Winged helix DNA-binding domain"/>
    <property type="match status" value="1"/>
</dbReference>
<dbReference type="InterPro" id="IPR000847">
    <property type="entry name" value="LysR_HTH_N"/>
</dbReference>
<dbReference type="SUPFAM" id="SSF53850">
    <property type="entry name" value="Periplasmic binding protein-like II"/>
    <property type="match status" value="1"/>
</dbReference>
<keyword evidence="2" id="KW-0805">Transcription regulation</keyword>
<dbReference type="PRINTS" id="PR00039">
    <property type="entry name" value="HTHLYSR"/>
</dbReference>
<evidence type="ECO:0000256" key="4">
    <source>
        <dbReference type="ARBA" id="ARBA00023163"/>
    </source>
</evidence>
<dbReference type="InterPro" id="IPR036390">
    <property type="entry name" value="WH_DNA-bd_sf"/>
</dbReference>
<name>A0ABT9S4T1_9BURK</name>
<dbReference type="RefSeq" id="WP_307689185.1">
    <property type="nucleotide sequence ID" value="NZ_JAUSRO010000004.1"/>
</dbReference>
<dbReference type="PANTHER" id="PTHR30126:SF6">
    <property type="entry name" value="HTH-TYPE TRANSCRIPTIONAL REGULATOR CYSB-RELATED"/>
    <property type="match status" value="1"/>
</dbReference>
<comment type="caution">
    <text evidence="6">The sequence shown here is derived from an EMBL/GenBank/DDBJ whole genome shotgun (WGS) entry which is preliminary data.</text>
</comment>
<dbReference type="PANTHER" id="PTHR30126">
    <property type="entry name" value="HTH-TYPE TRANSCRIPTIONAL REGULATOR"/>
    <property type="match status" value="1"/>
</dbReference>
<dbReference type="Pfam" id="PF03466">
    <property type="entry name" value="LysR_substrate"/>
    <property type="match status" value="1"/>
</dbReference>
<evidence type="ECO:0000313" key="7">
    <source>
        <dbReference type="Proteomes" id="UP001226867"/>
    </source>
</evidence>
<feature type="domain" description="HTH lysR-type" evidence="5">
    <location>
        <begin position="1"/>
        <end position="59"/>
    </location>
</feature>
<evidence type="ECO:0000259" key="5">
    <source>
        <dbReference type="PROSITE" id="PS50931"/>
    </source>
</evidence>
<dbReference type="SUPFAM" id="SSF46785">
    <property type="entry name" value="Winged helix' DNA-binding domain"/>
    <property type="match status" value="1"/>
</dbReference>
<dbReference type="InterPro" id="IPR037423">
    <property type="entry name" value="CysB_PBP2"/>
</dbReference>
<dbReference type="EMBL" id="JAUSRO010000004">
    <property type="protein sequence ID" value="MDP9899367.1"/>
    <property type="molecule type" value="Genomic_DNA"/>
</dbReference>
<dbReference type="Proteomes" id="UP001226867">
    <property type="component" value="Unassembled WGS sequence"/>
</dbReference>
<comment type="similarity">
    <text evidence="1">Belongs to the LysR transcriptional regulatory family.</text>
</comment>
<keyword evidence="7" id="KW-1185">Reference proteome</keyword>
<protein>
    <submittedName>
        <fullName evidence="6">LysR family cys regulon transcriptional activator</fullName>
    </submittedName>
</protein>
<dbReference type="NCBIfam" id="NF009327">
    <property type="entry name" value="PRK12684.1"/>
    <property type="match status" value="1"/>
</dbReference>